<organism evidence="2 3">
    <name type="scientific">Bradyrhizobium symbiodeficiens</name>
    <dbReference type="NCBI Taxonomy" id="1404367"/>
    <lineage>
        <taxon>Bacteria</taxon>
        <taxon>Pseudomonadati</taxon>
        <taxon>Pseudomonadota</taxon>
        <taxon>Alphaproteobacteria</taxon>
        <taxon>Hyphomicrobiales</taxon>
        <taxon>Nitrobacteraceae</taxon>
        <taxon>Bradyrhizobium</taxon>
    </lineage>
</organism>
<keyword evidence="1" id="KW-0472">Membrane</keyword>
<dbReference type="Proteomes" id="UP000319298">
    <property type="component" value="Chromosome"/>
</dbReference>
<dbReference type="RefSeq" id="WP_140483028.1">
    <property type="nucleotide sequence ID" value="NZ_CP041090.2"/>
</dbReference>
<sequence>MNHSIYSADRATHLKILFVALVMASVSVLGLLIGSSKPPDSERSIVLKAGRSITVASTNAVIAR</sequence>
<keyword evidence="3" id="KW-1185">Reference proteome</keyword>
<reference evidence="3" key="1">
    <citation type="submission" date="2019-06" db="EMBL/GenBank/DDBJ databases">
        <title>Whole-Genome Sequence of Bradyrhizobium sp. 3 Strain 65S1MB.</title>
        <authorList>
            <person name="Bromfield E.S.P."/>
            <person name="Cloutier S."/>
            <person name="Nguyen H.D.T."/>
        </authorList>
    </citation>
    <scope>NUCLEOTIDE SEQUENCE [LARGE SCALE GENOMIC DNA]</scope>
    <source>
        <strain evidence="3">65S1MB</strain>
    </source>
</reference>
<evidence type="ECO:0000256" key="1">
    <source>
        <dbReference type="SAM" id="Phobius"/>
    </source>
</evidence>
<keyword evidence="1" id="KW-0812">Transmembrane</keyword>
<keyword evidence="1" id="KW-1133">Transmembrane helix</keyword>
<evidence type="ECO:0000313" key="3">
    <source>
        <dbReference type="Proteomes" id="UP000319298"/>
    </source>
</evidence>
<gene>
    <name evidence="2" type="ORF">FJN17_33250</name>
</gene>
<feature type="transmembrane region" description="Helical" evidence="1">
    <location>
        <begin position="16"/>
        <end position="34"/>
    </location>
</feature>
<accession>A0ABX5WFP3</accession>
<protein>
    <submittedName>
        <fullName evidence="2">Uncharacterized protein</fullName>
    </submittedName>
</protein>
<proteinExistence type="predicted"/>
<reference evidence="2 3" key="2">
    <citation type="journal article" date="2020" name="Int. J. Syst. Evol. Microbiol.">
        <title>Description and complete genome sequences of Bradyrhizobium symbiodeficiens sp. nov., a non-symbiotic bacterium associated with legumes native to Canada.</title>
        <authorList>
            <person name="Bromfield E.S.P."/>
            <person name="Cloutier S."/>
            <person name="Nguyen H.D.T."/>
        </authorList>
    </citation>
    <scope>NUCLEOTIDE SEQUENCE [LARGE SCALE GENOMIC DNA]</scope>
    <source>
        <strain evidence="2 3">65S1MB</strain>
    </source>
</reference>
<dbReference type="EMBL" id="CP041090">
    <property type="protein sequence ID" value="QDF42068.1"/>
    <property type="molecule type" value="Genomic_DNA"/>
</dbReference>
<name>A0ABX5WFP3_9BRAD</name>
<evidence type="ECO:0000313" key="2">
    <source>
        <dbReference type="EMBL" id="QDF42068.1"/>
    </source>
</evidence>